<reference evidence="1" key="2">
    <citation type="journal article" date="2024" name="Plant">
        <title>Genomic evolution and insights into agronomic trait innovations of Sesamum species.</title>
        <authorList>
            <person name="Miao H."/>
            <person name="Wang L."/>
            <person name="Qu L."/>
            <person name="Liu H."/>
            <person name="Sun Y."/>
            <person name="Le M."/>
            <person name="Wang Q."/>
            <person name="Wei S."/>
            <person name="Zheng Y."/>
            <person name="Lin W."/>
            <person name="Duan Y."/>
            <person name="Cao H."/>
            <person name="Xiong S."/>
            <person name="Wang X."/>
            <person name="Wei L."/>
            <person name="Li C."/>
            <person name="Ma Q."/>
            <person name="Ju M."/>
            <person name="Zhao R."/>
            <person name="Li G."/>
            <person name="Mu C."/>
            <person name="Tian Q."/>
            <person name="Mei H."/>
            <person name="Zhang T."/>
            <person name="Gao T."/>
            <person name="Zhang H."/>
        </authorList>
    </citation>
    <scope>NUCLEOTIDE SEQUENCE</scope>
    <source>
        <strain evidence="1">KEN8</strain>
    </source>
</reference>
<organism evidence="1">
    <name type="scientific">Sesamum calycinum</name>
    <dbReference type="NCBI Taxonomy" id="2727403"/>
    <lineage>
        <taxon>Eukaryota</taxon>
        <taxon>Viridiplantae</taxon>
        <taxon>Streptophyta</taxon>
        <taxon>Embryophyta</taxon>
        <taxon>Tracheophyta</taxon>
        <taxon>Spermatophyta</taxon>
        <taxon>Magnoliopsida</taxon>
        <taxon>eudicotyledons</taxon>
        <taxon>Gunneridae</taxon>
        <taxon>Pentapetalae</taxon>
        <taxon>asterids</taxon>
        <taxon>lamiids</taxon>
        <taxon>Lamiales</taxon>
        <taxon>Pedaliaceae</taxon>
        <taxon>Sesamum</taxon>
    </lineage>
</organism>
<evidence type="ECO:0000313" key="1">
    <source>
        <dbReference type="EMBL" id="KAL0357397.1"/>
    </source>
</evidence>
<reference evidence="1" key="1">
    <citation type="submission" date="2020-06" db="EMBL/GenBank/DDBJ databases">
        <authorList>
            <person name="Li T."/>
            <person name="Hu X."/>
            <person name="Zhang T."/>
            <person name="Song X."/>
            <person name="Zhang H."/>
            <person name="Dai N."/>
            <person name="Sheng W."/>
            <person name="Hou X."/>
            <person name="Wei L."/>
        </authorList>
    </citation>
    <scope>NUCLEOTIDE SEQUENCE</scope>
    <source>
        <strain evidence="1">KEN8</strain>
        <tissue evidence="1">Leaf</tissue>
    </source>
</reference>
<gene>
    <name evidence="1" type="ORF">Scaly_1425400</name>
</gene>
<proteinExistence type="predicted"/>
<name>A0AAW2PNG6_9LAMI</name>
<dbReference type="AlphaFoldDB" id="A0AAW2PNG6"/>
<dbReference type="PANTHER" id="PTHR10775">
    <property type="entry name" value="OS08G0208400 PROTEIN"/>
    <property type="match status" value="1"/>
</dbReference>
<sequence>MYEKNLPNRAGLTPEFEDSVIAFIEWAKHAYMDDEKIKCRGWFDAAESVFWSSTYNEDGVLDDDRFHDALHDVEQPLSNGCTQSQLGIVAKLVDIKVDDHIFERIYDRISQWADHILPRDHSLPLDYYNTNKLIKDLDLSMEKIDVYRNDCMLYWNNDKINLHY</sequence>
<accession>A0AAW2PNG6</accession>
<dbReference type="EMBL" id="JACGWM010000008">
    <property type="protein sequence ID" value="KAL0357397.1"/>
    <property type="molecule type" value="Genomic_DNA"/>
</dbReference>
<comment type="caution">
    <text evidence="1">The sequence shown here is derived from an EMBL/GenBank/DDBJ whole genome shotgun (WGS) entry which is preliminary data.</text>
</comment>
<protein>
    <submittedName>
        <fullName evidence="1">Uncharacterized protein</fullName>
    </submittedName>
</protein>
<dbReference type="PANTHER" id="PTHR10775:SF185">
    <property type="entry name" value="OS08G0208400 PROTEIN"/>
    <property type="match status" value="1"/>
</dbReference>